<organism evidence="8 9">
    <name type="scientific">Humicola insolens</name>
    <name type="common">Soft-rot fungus</name>
    <dbReference type="NCBI Taxonomy" id="85995"/>
    <lineage>
        <taxon>Eukaryota</taxon>
        <taxon>Fungi</taxon>
        <taxon>Dikarya</taxon>
        <taxon>Ascomycota</taxon>
        <taxon>Pezizomycotina</taxon>
        <taxon>Sordariomycetes</taxon>
        <taxon>Sordariomycetidae</taxon>
        <taxon>Sordariales</taxon>
        <taxon>Chaetomiaceae</taxon>
        <taxon>Mycothermus</taxon>
    </lineage>
</organism>
<feature type="domain" description="CBM1" evidence="7">
    <location>
        <begin position="276"/>
        <end position="312"/>
    </location>
</feature>
<keyword evidence="4" id="KW-0624">Polysaccharide degradation</keyword>
<evidence type="ECO:0000256" key="6">
    <source>
        <dbReference type="SAM" id="SignalP"/>
    </source>
</evidence>
<feature type="chain" id="PRO_5046108219" description="CBM1 domain-containing protein" evidence="6">
    <location>
        <begin position="19"/>
        <end position="402"/>
    </location>
</feature>
<feature type="signal peptide" evidence="6">
    <location>
        <begin position="1"/>
        <end position="18"/>
    </location>
</feature>
<dbReference type="Pfam" id="PF00734">
    <property type="entry name" value="CBM_1"/>
    <property type="match status" value="1"/>
</dbReference>
<keyword evidence="1 6" id="KW-0732">Signal</keyword>
<keyword evidence="3" id="KW-0378">Hydrolase</keyword>
<proteinExistence type="predicted"/>
<dbReference type="InterPro" id="IPR048955">
    <property type="entry name" value="Cip1-like_core"/>
</dbReference>
<feature type="region of interest" description="Disordered" evidence="5">
    <location>
        <begin position="236"/>
        <end position="261"/>
    </location>
</feature>
<dbReference type="SUPFAM" id="SSF57180">
    <property type="entry name" value="Cellulose-binding domain"/>
    <property type="match status" value="1"/>
</dbReference>
<evidence type="ECO:0000256" key="2">
    <source>
        <dbReference type="ARBA" id="ARBA00023277"/>
    </source>
</evidence>
<evidence type="ECO:0000313" key="9">
    <source>
        <dbReference type="Proteomes" id="UP001583172"/>
    </source>
</evidence>
<evidence type="ECO:0000259" key="7">
    <source>
        <dbReference type="PROSITE" id="PS51164"/>
    </source>
</evidence>
<evidence type="ECO:0000313" key="8">
    <source>
        <dbReference type="EMBL" id="KAL1842112.1"/>
    </source>
</evidence>
<protein>
    <recommendedName>
        <fullName evidence="7">CBM1 domain-containing protein</fullName>
    </recommendedName>
</protein>
<comment type="caution">
    <text evidence="8">The sequence shown here is derived from an EMBL/GenBank/DDBJ whole genome shotgun (WGS) entry which is preliminary data.</text>
</comment>
<dbReference type="PROSITE" id="PS00562">
    <property type="entry name" value="CBM1_1"/>
    <property type="match status" value="1"/>
</dbReference>
<evidence type="ECO:0000256" key="1">
    <source>
        <dbReference type="ARBA" id="ARBA00022729"/>
    </source>
</evidence>
<accession>A0ABR3VJV0</accession>
<feature type="compositionally biased region" description="Low complexity" evidence="5">
    <location>
        <begin position="245"/>
        <end position="261"/>
    </location>
</feature>
<dbReference type="InterPro" id="IPR035971">
    <property type="entry name" value="CBD_sf"/>
</dbReference>
<keyword evidence="2" id="KW-0119">Carbohydrate metabolism</keyword>
<dbReference type="Pfam" id="PF21340">
    <property type="entry name" value="Polysacc_lyase-like"/>
    <property type="match status" value="1"/>
</dbReference>
<dbReference type="InterPro" id="IPR000254">
    <property type="entry name" value="CBD"/>
</dbReference>
<keyword evidence="3" id="KW-0326">Glycosidase</keyword>
<dbReference type="Proteomes" id="UP001583172">
    <property type="component" value="Unassembled WGS sequence"/>
</dbReference>
<gene>
    <name evidence="8" type="ORF">VTJ49DRAFT_5991</name>
</gene>
<reference evidence="8 9" key="1">
    <citation type="journal article" date="2024" name="Commun. Biol.">
        <title>Comparative genomic analysis of thermophilic fungi reveals convergent evolutionary adaptations and gene losses.</title>
        <authorList>
            <person name="Steindorff A.S."/>
            <person name="Aguilar-Pontes M.V."/>
            <person name="Robinson A.J."/>
            <person name="Andreopoulos B."/>
            <person name="LaButti K."/>
            <person name="Kuo A."/>
            <person name="Mondo S."/>
            <person name="Riley R."/>
            <person name="Otillar R."/>
            <person name="Haridas S."/>
            <person name="Lipzen A."/>
            <person name="Grimwood J."/>
            <person name="Schmutz J."/>
            <person name="Clum A."/>
            <person name="Reid I.D."/>
            <person name="Moisan M.C."/>
            <person name="Butler G."/>
            <person name="Nguyen T.T.M."/>
            <person name="Dewar K."/>
            <person name="Conant G."/>
            <person name="Drula E."/>
            <person name="Henrissat B."/>
            <person name="Hansel C."/>
            <person name="Singer S."/>
            <person name="Hutchinson M.I."/>
            <person name="de Vries R.P."/>
            <person name="Natvig D.O."/>
            <person name="Powell A.J."/>
            <person name="Tsang A."/>
            <person name="Grigoriev I.V."/>
        </authorList>
    </citation>
    <scope>NUCLEOTIDE SEQUENCE [LARGE SCALE GENOMIC DNA]</scope>
    <source>
        <strain evidence="8 9">CBS 620.91</strain>
    </source>
</reference>
<keyword evidence="9" id="KW-1185">Reference proteome</keyword>
<evidence type="ECO:0000256" key="5">
    <source>
        <dbReference type="SAM" id="MobiDB-lite"/>
    </source>
</evidence>
<dbReference type="PROSITE" id="PS51164">
    <property type="entry name" value="CBM1_2"/>
    <property type="match status" value="1"/>
</dbReference>
<sequence>MVRQAALAALAFLPLSLGQVTVSEDFEGGWDQSSWPTYAPDCSQGGRVSLDSSTAHSGSNSVRVDGAGGYCGHMFFGTKNVPSGDIYVRTWLKASRAFTDAHVTFITMPDPAQGTNKHLRIGGQNKILMYNREVDDATLPDLSPQGVAASAPLPANQWVCFEYHLGADGSIETWLNGNAISGLTVGPGVSNPNGGQWQRSSIKPRPTAVYFGWESYGGDSNTFWYDDIAIGSSRIGCESGGDNQPPAATTPGSPSTTSAGVTTTFLTTTTPAPNEPTQTKYGQCGGNGYAGPTRCAEGSSCSLINEWYSQCLFMSTVNVVIVQAGHHIATVQLETKQFRRARRTHALDIAVPAVILGFFVLAGSEADKGESTGTLGMARVLFITSPHGFKAYDGLRADVFVN</sequence>
<dbReference type="Gene3D" id="2.60.120.200">
    <property type="match status" value="1"/>
</dbReference>
<name>A0ABR3VJV0_HUMIN</name>
<dbReference type="SMART" id="SM00236">
    <property type="entry name" value="fCBD"/>
    <property type="match status" value="1"/>
</dbReference>
<evidence type="ECO:0000256" key="4">
    <source>
        <dbReference type="ARBA" id="ARBA00023326"/>
    </source>
</evidence>
<dbReference type="EMBL" id="JAZGSY010000053">
    <property type="protein sequence ID" value="KAL1842112.1"/>
    <property type="molecule type" value="Genomic_DNA"/>
</dbReference>
<evidence type="ECO:0000256" key="3">
    <source>
        <dbReference type="ARBA" id="ARBA00023295"/>
    </source>
</evidence>